<dbReference type="Proteomes" id="UP000321058">
    <property type="component" value="Unassembled WGS sequence"/>
</dbReference>
<keyword evidence="2 4" id="KW-0238">DNA-binding</keyword>
<dbReference type="GO" id="GO:0000976">
    <property type="term" value="F:transcription cis-regulatory region binding"/>
    <property type="evidence" value="ECO:0007669"/>
    <property type="project" value="TreeGrafter"/>
</dbReference>
<keyword evidence="7" id="KW-1185">Reference proteome</keyword>
<dbReference type="InterPro" id="IPR050109">
    <property type="entry name" value="HTH-type_TetR-like_transc_reg"/>
</dbReference>
<dbReference type="EMBL" id="BKAJ01000174">
    <property type="protein sequence ID" value="GEP60662.1"/>
    <property type="molecule type" value="Genomic_DNA"/>
</dbReference>
<keyword evidence="3" id="KW-0804">Transcription</keyword>
<reference evidence="6 7" key="1">
    <citation type="submission" date="2019-07" db="EMBL/GenBank/DDBJ databases">
        <title>Whole genome shotgun sequence of Reyranella soli NBRC 108950.</title>
        <authorList>
            <person name="Hosoyama A."/>
            <person name="Uohara A."/>
            <person name="Ohji S."/>
            <person name="Ichikawa N."/>
        </authorList>
    </citation>
    <scope>NUCLEOTIDE SEQUENCE [LARGE SCALE GENOMIC DNA]</scope>
    <source>
        <strain evidence="6 7">NBRC 108950</strain>
    </source>
</reference>
<dbReference type="Gene3D" id="1.10.357.10">
    <property type="entry name" value="Tetracycline Repressor, domain 2"/>
    <property type="match status" value="1"/>
</dbReference>
<dbReference type="Pfam" id="PF00440">
    <property type="entry name" value="TetR_N"/>
    <property type="match status" value="1"/>
</dbReference>
<evidence type="ECO:0000313" key="6">
    <source>
        <dbReference type="EMBL" id="GEP60662.1"/>
    </source>
</evidence>
<keyword evidence="1" id="KW-0805">Transcription regulation</keyword>
<evidence type="ECO:0000259" key="5">
    <source>
        <dbReference type="PROSITE" id="PS50977"/>
    </source>
</evidence>
<organism evidence="6 7">
    <name type="scientific">Reyranella soli</name>
    <dbReference type="NCBI Taxonomy" id="1230389"/>
    <lineage>
        <taxon>Bacteria</taxon>
        <taxon>Pseudomonadati</taxon>
        <taxon>Pseudomonadota</taxon>
        <taxon>Alphaproteobacteria</taxon>
        <taxon>Hyphomicrobiales</taxon>
        <taxon>Reyranellaceae</taxon>
        <taxon>Reyranella</taxon>
    </lineage>
</organism>
<accession>A0A512NP05</accession>
<dbReference type="OrthoDB" id="9812484at2"/>
<name>A0A512NP05_9HYPH</name>
<dbReference type="PANTHER" id="PTHR30055">
    <property type="entry name" value="HTH-TYPE TRANSCRIPTIONAL REGULATOR RUTR"/>
    <property type="match status" value="1"/>
</dbReference>
<comment type="caution">
    <text evidence="6">The sequence shown here is derived from an EMBL/GenBank/DDBJ whole genome shotgun (WGS) entry which is preliminary data.</text>
</comment>
<gene>
    <name evidence="6" type="ORF">RSO01_78280</name>
</gene>
<dbReference type="GO" id="GO:0003700">
    <property type="term" value="F:DNA-binding transcription factor activity"/>
    <property type="evidence" value="ECO:0007669"/>
    <property type="project" value="TreeGrafter"/>
</dbReference>
<feature type="DNA-binding region" description="H-T-H motif" evidence="4">
    <location>
        <begin position="32"/>
        <end position="51"/>
    </location>
</feature>
<dbReference type="PROSITE" id="PS50977">
    <property type="entry name" value="HTH_TETR_2"/>
    <property type="match status" value="1"/>
</dbReference>
<dbReference type="InterPro" id="IPR036271">
    <property type="entry name" value="Tet_transcr_reg_TetR-rel_C_sf"/>
</dbReference>
<dbReference type="RefSeq" id="WP_147155998.1">
    <property type="nucleotide sequence ID" value="NZ_BKAJ01000174.1"/>
</dbReference>
<dbReference type="InterPro" id="IPR009057">
    <property type="entry name" value="Homeodomain-like_sf"/>
</dbReference>
<dbReference type="InterPro" id="IPR001647">
    <property type="entry name" value="HTH_TetR"/>
</dbReference>
<dbReference type="AlphaFoldDB" id="A0A512NP05"/>
<evidence type="ECO:0000313" key="7">
    <source>
        <dbReference type="Proteomes" id="UP000321058"/>
    </source>
</evidence>
<evidence type="ECO:0000256" key="4">
    <source>
        <dbReference type="PROSITE-ProRule" id="PRU00335"/>
    </source>
</evidence>
<evidence type="ECO:0000256" key="2">
    <source>
        <dbReference type="ARBA" id="ARBA00023125"/>
    </source>
</evidence>
<feature type="domain" description="HTH tetR-type" evidence="5">
    <location>
        <begin position="9"/>
        <end position="69"/>
    </location>
</feature>
<sequence>MARALAKKAETSTSLLEAAKKVLRQNGHSGLSTRDVAAAAGVPLSQIHYHFGSKQGLMLALFDYLNAQLLDRQNAMFHDTTLSLSQRWDRACDYLDEDIASGYVRVLQELIAASWSDPEVAKVVRTGIMGWFELIAEVVRQAEKEVGGPGPFSPEEIAALVSAAFIGGESLFLLGMEKKGAPLRQSLRRFGDVIRMAESKSSKR</sequence>
<proteinExistence type="predicted"/>
<evidence type="ECO:0000256" key="1">
    <source>
        <dbReference type="ARBA" id="ARBA00023015"/>
    </source>
</evidence>
<dbReference type="SUPFAM" id="SSF48498">
    <property type="entry name" value="Tetracyclin repressor-like, C-terminal domain"/>
    <property type="match status" value="1"/>
</dbReference>
<dbReference type="PANTHER" id="PTHR30055:SF234">
    <property type="entry name" value="HTH-TYPE TRANSCRIPTIONAL REGULATOR BETI"/>
    <property type="match status" value="1"/>
</dbReference>
<protein>
    <recommendedName>
        <fullName evidence="5">HTH tetR-type domain-containing protein</fullName>
    </recommendedName>
</protein>
<dbReference type="SUPFAM" id="SSF46689">
    <property type="entry name" value="Homeodomain-like"/>
    <property type="match status" value="1"/>
</dbReference>
<evidence type="ECO:0000256" key="3">
    <source>
        <dbReference type="ARBA" id="ARBA00023163"/>
    </source>
</evidence>
<dbReference type="PRINTS" id="PR00455">
    <property type="entry name" value="HTHTETR"/>
</dbReference>